<organism evidence="1">
    <name type="scientific">uncultured marine bacterium MedDCM-OCT-S04-C103</name>
    <dbReference type="NCBI Taxonomy" id="743049"/>
    <lineage>
        <taxon>Bacteria</taxon>
        <taxon>environmental samples</taxon>
    </lineage>
</organism>
<proteinExistence type="predicted"/>
<dbReference type="SUPFAM" id="SSF69318">
    <property type="entry name" value="Integrin alpha N-terminal domain"/>
    <property type="match status" value="1"/>
</dbReference>
<protein>
    <submittedName>
        <fullName evidence="1">Uncharacterized protein</fullName>
    </submittedName>
</protein>
<accession>D6PCH3</accession>
<evidence type="ECO:0000313" key="1">
    <source>
        <dbReference type="EMBL" id="ADD93424.1"/>
    </source>
</evidence>
<dbReference type="EMBL" id="GU942982">
    <property type="protein sequence ID" value="ADD93424.1"/>
    <property type="molecule type" value="Genomic_DNA"/>
</dbReference>
<dbReference type="PANTHER" id="PTHR44103">
    <property type="entry name" value="PROPROTEIN CONVERTASE P"/>
    <property type="match status" value="1"/>
</dbReference>
<dbReference type="InterPro" id="IPR028994">
    <property type="entry name" value="Integrin_alpha_N"/>
</dbReference>
<dbReference type="AlphaFoldDB" id="D6PCH3"/>
<sequence length="326" mass="36043">MDDFNGQGWPDLVAADSSVGELLFLPGKPNGEFGVAREVPSLRGISSLHPFRTEKNLPPSLLVLSLDEEALGVAHFEPKGKGTFSFPEMLSTQGAPVVACTTDCDSDGLDEILVVTEDDSDFALETWGLNEKGKPQRLHSYKLENWRREPADLLPCHLNQDGWVDLLVLSSREAPTILLGDSSGSWNEVAQDSVVRKSFLKGAEANRLGLLVNPNSKRNKILICGKGFVRSVIWQDQDFKVTGQFNSVDQSGDLFAPQWLDLDGDGKDELYAYHSEGYWERLSDVGKQGGIKTGKNQSMTKPLLSRVLQSGKRKAWYQWGVVVFKC</sequence>
<name>D6PCH3_9BACT</name>
<dbReference type="PANTHER" id="PTHR44103:SF1">
    <property type="entry name" value="PROPROTEIN CONVERTASE P"/>
    <property type="match status" value="1"/>
</dbReference>
<reference evidence="1" key="1">
    <citation type="journal article" date="2010" name="ISME J.">
        <title>Metagenome of the Mediterranean deep chlorophyll maximum studied by direct and fosmid library 454 pyrosequencing.</title>
        <authorList>
            <person name="Ghai R."/>
            <person name="Martin-Cuadrado A.B."/>
            <person name="Molto A.G."/>
            <person name="Heredia I.G."/>
            <person name="Cabrera R."/>
            <person name="Martin J."/>
            <person name="Verdu M."/>
            <person name="Deschamps P."/>
            <person name="Moreira D."/>
            <person name="Lopez-Garcia P."/>
            <person name="Mira A."/>
            <person name="Rodriguez-Valera F."/>
        </authorList>
    </citation>
    <scope>NUCLEOTIDE SEQUENCE</scope>
</reference>